<dbReference type="PANTHER" id="PTHR12442:SF12">
    <property type="entry name" value="DYNEIN AXONEMAL INTERMEDIATE CHAIN 4"/>
    <property type="match status" value="1"/>
</dbReference>
<dbReference type="SUPFAM" id="SSF50978">
    <property type="entry name" value="WD40 repeat-like"/>
    <property type="match status" value="1"/>
</dbReference>
<keyword evidence="5" id="KW-0282">Flagellum</keyword>
<name>A0A9P0FHR2_BRAAE</name>
<dbReference type="Proteomes" id="UP001154078">
    <property type="component" value="Chromosome 4"/>
</dbReference>
<evidence type="ECO:0000256" key="12">
    <source>
        <dbReference type="PROSITE-ProRule" id="PRU00221"/>
    </source>
</evidence>
<comment type="subcellular location">
    <subcellularLocation>
        <location evidence="1">Cytoplasm</location>
        <location evidence="1">Cytoskeleton</location>
        <location evidence="1">Flagellum axoneme</location>
    </subcellularLocation>
    <subcellularLocation>
        <location evidence="9">Dynein axonemal particle</location>
    </subcellularLocation>
</comment>
<dbReference type="PANTHER" id="PTHR12442">
    <property type="entry name" value="DYNEIN INTERMEDIATE CHAIN"/>
    <property type="match status" value="1"/>
</dbReference>
<dbReference type="InterPro" id="IPR050687">
    <property type="entry name" value="Dynein_IC"/>
</dbReference>
<dbReference type="GO" id="GO:0045503">
    <property type="term" value="F:dynein light chain binding"/>
    <property type="evidence" value="ECO:0007669"/>
    <property type="project" value="TreeGrafter"/>
</dbReference>
<dbReference type="InterPro" id="IPR001680">
    <property type="entry name" value="WD40_rpt"/>
</dbReference>
<keyword evidence="4" id="KW-0677">Repeat</keyword>
<evidence type="ECO:0000256" key="3">
    <source>
        <dbReference type="ARBA" id="ARBA00022574"/>
    </source>
</evidence>
<evidence type="ECO:0000256" key="10">
    <source>
        <dbReference type="ARBA" id="ARBA00040002"/>
    </source>
</evidence>
<dbReference type="GO" id="GO:0005858">
    <property type="term" value="C:axonemal dynein complex"/>
    <property type="evidence" value="ECO:0007669"/>
    <property type="project" value="TreeGrafter"/>
</dbReference>
<dbReference type="GO" id="GO:0045504">
    <property type="term" value="F:dynein heavy chain binding"/>
    <property type="evidence" value="ECO:0007669"/>
    <property type="project" value="TreeGrafter"/>
</dbReference>
<evidence type="ECO:0000256" key="7">
    <source>
        <dbReference type="ARBA" id="ARBA00023212"/>
    </source>
</evidence>
<evidence type="ECO:0000256" key="9">
    <source>
        <dbReference type="ARBA" id="ARBA00024190"/>
    </source>
</evidence>
<protein>
    <recommendedName>
        <fullName evidence="10">Dynein axonemal intermediate chain 4</fullName>
    </recommendedName>
    <alternativeName>
        <fullName evidence="11">WD repeat-containing protein 78</fullName>
    </alternativeName>
</protein>
<dbReference type="EMBL" id="OV121135">
    <property type="protein sequence ID" value="CAH0554774.1"/>
    <property type="molecule type" value="Genomic_DNA"/>
</dbReference>
<feature type="repeat" description="WD" evidence="12">
    <location>
        <begin position="566"/>
        <end position="598"/>
    </location>
</feature>
<keyword evidence="6" id="KW-0969">Cilium</keyword>
<dbReference type="AlphaFoldDB" id="A0A9P0FHR2"/>
<dbReference type="OrthoDB" id="10259804at2759"/>
<dbReference type="Gene3D" id="2.130.10.10">
    <property type="entry name" value="YVTN repeat-like/Quinoprotein amine dehydrogenase"/>
    <property type="match status" value="2"/>
</dbReference>
<keyword evidence="3 12" id="KW-0853">WD repeat</keyword>
<proteinExistence type="predicted"/>
<feature type="region of interest" description="Disordered" evidence="13">
    <location>
        <begin position="739"/>
        <end position="766"/>
    </location>
</feature>
<keyword evidence="7" id="KW-0206">Cytoskeleton</keyword>
<evidence type="ECO:0000256" key="2">
    <source>
        <dbReference type="ARBA" id="ARBA00022490"/>
    </source>
</evidence>
<reference evidence="14" key="1">
    <citation type="submission" date="2021-12" db="EMBL/GenBank/DDBJ databases">
        <authorList>
            <person name="King R."/>
        </authorList>
    </citation>
    <scope>NUCLEOTIDE SEQUENCE</scope>
</reference>
<keyword evidence="8" id="KW-0966">Cell projection</keyword>
<organism evidence="14 15">
    <name type="scientific">Brassicogethes aeneus</name>
    <name type="common">Rape pollen beetle</name>
    <name type="synonym">Meligethes aeneus</name>
    <dbReference type="NCBI Taxonomy" id="1431903"/>
    <lineage>
        <taxon>Eukaryota</taxon>
        <taxon>Metazoa</taxon>
        <taxon>Ecdysozoa</taxon>
        <taxon>Arthropoda</taxon>
        <taxon>Hexapoda</taxon>
        <taxon>Insecta</taxon>
        <taxon>Pterygota</taxon>
        <taxon>Neoptera</taxon>
        <taxon>Endopterygota</taxon>
        <taxon>Coleoptera</taxon>
        <taxon>Polyphaga</taxon>
        <taxon>Cucujiformia</taxon>
        <taxon>Nitidulidae</taxon>
        <taxon>Meligethinae</taxon>
        <taxon>Brassicogethes</taxon>
    </lineage>
</organism>
<evidence type="ECO:0000313" key="15">
    <source>
        <dbReference type="Proteomes" id="UP001154078"/>
    </source>
</evidence>
<accession>A0A9P0FHR2</accession>
<evidence type="ECO:0000256" key="8">
    <source>
        <dbReference type="ARBA" id="ARBA00023273"/>
    </source>
</evidence>
<sequence>MTDTKEYSAKTQEVKKIQGKPKTTGILVLKSKLDKTPYAIIDEDGIDRTPRALDPYVYEPAKERQLRSTTAADDASSAAIFKVSKVTSDLASQSYQESTKSIKSTTILTNTRVTDDDYSTFPSGKDSITRLSEDILVGIPEEIVSEPAQRKPATHISLTLNETNTIFILDIPSSTELRETPEGDQVAEDNENYEYLTTGKGRNRRVISVGIQTMPILMKSRDTDCLMIKMQDTGAYASNWEMYDTFNETVEKDDEDEIFSDEELKPTDVQSMDSYRIALDERQLLKIVKSEKFQDALCIIERLLANNNFNEQQKIFRDISERSPFTENEVDYKYRLELLWSFCNEDTLNKPVTAMEWNPANKDLLAVAHGKLYITDLVEGIVNIWNIKNPVQPERHYKMGLPVTTLSFSNLNPNLLGVGLYNGQIKLLNIASRALQVVAETLPLDKGLMDVLTQIQFVPLTSITNMDNEDEFLAIYESGRVLLFRTTSTKYLKYQQIMRTPKGDAKLKGLETLRRCSGFRIPVSRYACALQLCQDPVDPTLYYIGTNDGVIHICSRNYLNQHLDMFLAHEGPVNSIHFHPFNHKVMITCGLDMYTRLWAMGINEPLAQVCWSLSTVMDCVFSPTHPTINAAIRGSSIFFWDTQRKALKPQSVTPLPNGSVATTLQYTDNGKCLIVGDATGHVHIYSLMDIPFPPFFPENLLVTTLKHQLLYKPLALEKLMEGIKKTKVMEKLKDFKLPNNIGPPVDPDNPRKSVCKSVSVGNEEEN</sequence>
<evidence type="ECO:0000313" key="14">
    <source>
        <dbReference type="EMBL" id="CAH0554774.1"/>
    </source>
</evidence>
<evidence type="ECO:0000256" key="5">
    <source>
        <dbReference type="ARBA" id="ARBA00022846"/>
    </source>
</evidence>
<evidence type="ECO:0000256" key="11">
    <source>
        <dbReference type="ARBA" id="ARBA00041557"/>
    </source>
</evidence>
<dbReference type="InterPro" id="IPR036322">
    <property type="entry name" value="WD40_repeat_dom_sf"/>
</dbReference>
<keyword evidence="2" id="KW-0963">Cytoplasm</keyword>
<evidence type="ECO:0000256" key="13">
    <source>
        <dbReference type="SAM" id="MobiDB-lite"/>
    </source>
</evidence>
<evidence type="ECO:0000256" key="1">
    <source>
        <dbReference type="ARBA" id="ARBA00004611"/>
    </source>
</evidence>
<evidence type="ECO:0000256" key="4">
    <source>
        <dbReference type="ARBA" id="ARBA00022737"/>
    </source>
</evidence>
<dbReference type="InterPro" id="IPR015943">
    <property type="entry name" value="WD40/YVTN_repeat-like_dom_sf"/>
</dbReference>
<dbReference type="PROSITE" id="PS50082">
    <property type="entry name" value="WD_REPEATS_2"/>
    <property type="match status" value="1"/>
</dbReference>
<dbReference type="SMART" id="SM00320">
    <property type="entry name" value="WD40"/>
    <property type="match status" value="5"/>
</dbReference>
<gene>
    <name evidence="14" type="ORF">MELIAE_LOCUS6287</name>
</gene>
<keyword evidence="15" id="KW-1185">Reference proteome</keyword>
<evidence type="ECO:0000256" key="6">
    <source>
        <dbReference type="ARBA" id="ARBA00023069"/>
    </source>
</evidence>
<dbReference type="GO" id="GO:0003341">
    <property type="term" value="P:cilium movement"/>
    <property type="evidence" value="ECO:0007669"/>
    <property type="project" value="TreeGrafter"/>
</dbReference>
<dbReference type="GO" id="GO:0120293">
    <property type="term" value="C:dynein axonemal particle"/>
    <property type="evidence" value="ECO:0007669"/>
    <property type="project" value="UniProtKB-SubCell"/>
</dbReference>
<dbReference type="Pfam" id="PF00400">
    <property type="entry name" value="WD40"/>
    <property type="match status" value="1"/>
</dbReference>